<organism evidence="7 8">
    <name type="scientific">Candidatus Doudnabacteria bacterium CG10_big_fil_rev_8_21_14_0_10_41_10</name>
    <dbReference type="NCBI Taxonomy" id="1974551"/>
    <lineage>
        <taxon>Bacteria</taxon>
        <taxon>Candidatus Doudnaibacteriota</taxon>
    </lineage>
</organism>
<dbReference type="InterPro" id="IPR022791">
    <property type="entry name" value="L-PG_synthase/AglD"/>
</dbReference>
<feature type="transmembrane region" description="Helical" evidence="6">
    <location>
        <begin position="217"/>
        <end position="240"/>
    </location>
</feature>
<name>A0A2H0VES1_9BACT</name>
<evidence type="ECO:0000256" key="4">
    <source>
        <dbReference type="ARBA" id="ARBA00022989"/>
    </source>
</evidence>
<dbReference type="Pfam" id="PF03706">
    <property type="entry name" value="LPG_synthase_TM"/>
    <property type="match status" value="1"/>
</dbReference>
<dbReference type="NCBIfam" id="TIGR00374">
    <property type="entry name" value="flippase-like domain"/>
    <property type="match status" value="1"/>
</dbReference>
<evidence type="ECO:0000256" key="6">
    <source>
        <dbReference type="SAM" id="Phobius"/>
    </source>
</evidence>
<dbReference type="PANTHER" id="PTHR39087">
    <property type="entry name" value="UPF0104 MEMBRANE PROTEIN MJ1595"/>
    <property type="match status" value="1"/>
</dbReference>
<keyword evidence="5 6" id="KW-0472">Membrane</keyword>
<evidence type="ECO:0000256" key="3">
    <source>
        <dbReference type="ARBA" id="ARBA00022692"/>
    </source>
</evidence>
<dbReference type="Proteomes" id="UP000230557">
    <property type="component" value="Unassembled WGS sequence"/>
</dbReference>
<evidence type="ECO:0008006" key="9">
    <source>
        <dbReference type="Google" id="ProtNLM"/>
    </source>
</evidence>
<feature type="transmembrane region" description="Helical" evidence="6">
    <location>
        <begin position="252"/>
        <end position="273"/>
    </location>
</feature>
<reference evidence="8" key="1">
    <citation type="submission" date="2017-09" db="EMBL/GenBank/DDBJ databases">
        <title>Depth-based differentiation of microbial function through sediment-hosted aquifers and enrichment of novel symbionts in the deep terrestrial subsurface.</title>
        <authorList>
            <person name="Probst A.J."/>
            <person name="Ladd B."/>
            <person name="Jarett J.K."/>
            <person name="Geller-Mcgrath D.E."/>
            <person name="Sieber C.M.K."/>
            <person name="Emerson J.B."/>
            <person name="Anantharaman K."/>
            <person name="Thomas B.C."/>
            <person name="Malmstrom R."/>
            <person name="Stieglmeier M."/>
            <person name="Klingl A."/>
            <person name="Woyke T."/>
            <person name="Ryan C.M."/>
            <person name="Banfield J.F."/>
        </authorList>
    </citation>
    <scope>NUCLEOTIDE SEQUENCE [LARGE SCALE GENOMIC DNA]</scope>
</reference>
<keyword evidence="3 6" id="KW-0812">Transmembrane</keyword>
<feature type="transmembrane region" description="Helical" evidence="6">
    <location>
        <begin position="293"/>
        <end position="320"/>
    </location>
</feature>
<proteinExistence type="predicted"/>
<dbReference type="EMBL" id="PFAJ01000006">
    <property type="protein sequence ID" value="PIR97595.1"/>
    <property type="molecule type" value="Genomic_DNA"/>
</dbReference>
<protein>
    <recommendedName>
        <fullName evidence="9">TIGR00374 family protein</fullName>
    </recommendedName>
</protein>
<feature type="transmembrane region" description="Helical" evidence="6">
    <location>
        <begin position="116"/>
        <end position="140"/>
    </location>
</feature>
<evidence type="ECO:0000256" key="2">
    <source>
        <dbReference type="ARBA" id="ARBA00022475"/>
    </source>
</evidence>
<feature type="transmembrane region" description="Helical" evidence="6">
    <location>
        <begin position="74"/>
        <end position="96"/>
    </location>
</feature>
<comment type="caution">
    <text evidence="7">The sequence shown here is derived from an EMBL/GenBank/DDBJ whole genome shotgun (WGS) entry which is preliminary data.</text>
</comment>
<dbReference type="AlphaFoldDB" id="A0A2H0VES1"/>
<evidence type="ECO:0000313" key="8">
    <source>
        <dbReference type="Proteomes" id="UP000230557"/>
    </source>
</evidence>
<evidence type="ECO:0000256" key="5">
    <source>
        <dbReference type="ARBA" id="ARBA00023136"/>
    </source>
</evidence>
<comment type="subcellular location">
    <subcellularLocation>
        <location evidence="1">Cell membrane</location>
        <topology evidence="1">Multi-pass membrane protein</topology>
    </subcellularLocation>
</comment>
<dbReference type="PANTHER" id="PTHR39087:SF2">
    <property type="entry name" value="UPF0104 MEMBRANE PROTEIN MJ1595"/>
    <property type="match status" value="1"/>
</dbReference>
<keyword evidence="4 6" id="KW-1133">Transmembrane helix</keyword>
<evidence type="ECO:0000313" key="7">
    <source>
        <dbReference type="EMBL" id="PIR97595.1"/>
    </source>
</evidence>
<sequence length="324" mass="36487">MIFFKHKIFKLIVSAGITALLVYLVVIQFPTISFRDFFNNINLVWLLPVIGLYLVSTILRAYRYQLLGLRSVGLFRLVNVGFIHFFLSGILPFRSGEFSFVYLINKDGKTHISKNISALMLARIMDFFAVVISLIVSLVVVFPEKIKELDSIVVSAFAVLFFLFLVVIILLFATEKIGSVIKFFTRLLIRKQELSEKILQRWRELSDSLLVLKDWKVFGKTLLVSMVSWALLYGITAMFLNSLGYFIDYWPAVFITSFPPIASLIPIGTIGNFGTVEAGWVFGLSALGFGLDLAVALSVALHILTILMQIIFSVISAAILKFSK</sequence>
<feature type="transmembrane region" description="Helical" evidence="6">
    <location>
        <begin position="12"/>
        <end position="31"/>
    </location>
</feature>
<feature type="transmembrane region" description="Helical" evidence="6">
    <location>
        <begin position="43"/>
        <end position="62"/>
    </location>
</feature>
<gene>
    <name evidence="7" type="ORF">COT91_00385</name>
</gene>
<accession>A0A2H0VES1</accession>
<feature type="transmembrane region" description="Helical" evidence="6">
    <location>
        <begin position="152"/>
        <end position="173"/>
    </location>
</feature>
<keyword evidence="2" id="KW-1003">Cell membrane</keyword>
<evidence type="ECO:0000256" key="1">
    <source>
        <dbReference type="ARBA" id="ARBA00004651"/>
    </source>
</evidence>
<dbReference type="GO" id="GO:0005886">
    <property type="term" value="C:plasma membrane"/>
    <property type="evidence" value="ECO:0007669"/>
    <property type="project" value="UniProtKB-SubCell"/>
</dbReference>